<feature type="compositionally biased region" description="Pro residues" evidence="12">
    <location>
        <begin position="430"/>
        <end position="441"/>
    </location>
</feature>
<feature type="region of interest" description="Disordered" evidence="12">
    <location>
        <begin position="402"/>
        <end position="453"/>
    </location>
</feature>
<dbReference type="PANTHER" id="PTHR46062">
    <property type="entry name" value="STEROL REGULATORY ELEMENT-BINDING PROTEIN"/>
    <property type="match status" value="1"/>
</dbReference>
<dbReference type="EMBL" id="WJQU01000003">
    <property type="protein sequence ID" value="KAJ6639628.1"/>
    <property type="molecule type" value="Genomic_DNA"/>
</dbReference>
<dbReference type="AlphaFoldDB" id="A0A9Q0S152"/>
<gene>
    <name evidence="14" type="primary">SREBF1</name>
    <name evidence="14" type="ORF">Bhyg_12375</name>
</gene>
<keyword evidence="15" id="KW-1185">Reference proteome</keyword>
<name>A0A9Q0S152_9DIPT</name>
<keyword evidence="5" id="KW-1133">Transmembrane helix</keyword>
<reference evidence="14" key="1">
    <citation type="submission" date="2022-07" db="EMBL/GenBank/DDBJ databases">
        <authorList>
            <person name="Trinca V."/>
            <person name="Uliana J.V.C."/>
            <person name="Torres T.T."/>
            <person name="Ward R.J."/>
            <person name="Monesi N."/>
        </authorList>
    </citation>
    <scope>NUCLEOTIDE SEQUENCE</scope>
    <source>
        <strain evidence="14">HSMRA1968</strain>
        <tissue evidence="14">Whole embryos</tissue>
    </source>
</reference>
<keyword evidence="4" id="KW-0256">Endoplasmic reticulum</keyword>
<comment type="caution">
    <text evidence="14">The sequence shown here is derived from an EMBL/GenBank/DDBJ whole genome shotgun (WGS) entry which is preliminary data.</text>
</comment>
<dbReference type="Pfam" id="PF00010">
    <property type="entry name" value="HLH"/>
    <property type="match status" value="1"/>
</dbReference>
<evidence type="ECO:0000256" key="3">
    <source>
        <dbReference type="ARBA" id="ARBA00022692"/>
    </source>
</evidence>
<evidence type="ECO:0000256" key="2">
    <source>
        <dbReference type="ARBA" id="ARBA00004477"/>
    </source>
</evidence>
<evidence type="ECO:0000256" key="8">
    <source>
        <dbReference type="ARBA" id="ARBA00023136"/>
    </source>
</evidence>
<dbReference type="SMART" id="SM00353">
    <property type="entry name" value="HLH"/>
    <property type="match status" value="1"/>
</dbReference>
<proteinExistence type="predicted"/>
<evidence type="ECO:0000256" key="4">
    <source>
        <dbReference type="ARBA" id="ARBA00022824"/>
    </source>
</evidence>
<keyword evidence="7" id="KW-0238">DNA-binding</keyword>
<organism evidence="14 15">
    <name type="scientific">Pseudolycoriella hygida</name>
    <dbReference type="NCBI Taxonomy" id="35572"/>
    <lineage>
        <taxon>Eukaryota</taxon>
        <taxon>Metazoa</taxon>
        <taxon>Ecdysozoa</taxon>
        <taxon>Arthropoda</taxon>
        <taxon>Hexapoda</taxon>
        <taxon>Insecta</taxon>
        <taxon>Pterygota</taxon>
        <taxon>Neoptera</taxon>
        <taxon>Endopterygota</taxon>
        <taxon>Diptera</taxon>
        <taxon>Nematocera</taxon>
        <taxon>Sciaroidea</taxon>
        <taxon>Sciaridae</taxon>
        <taxon>Pseudolycoriella</taxon>
    </lineage>
</organism>
<evidence type="ECO:0000256" key="6">
    <source>
        <dbReference type="ARBA" id="ARBA00023015"/>
    </source>
</evidence>
<evidence type="ECO:0000256" key="5">
    <source>
        <dbReference type="ARBA" id="ARBA00022989"/>
    </source>
</evidence>
<evidence type="ECO:0000259" key="13">
    <source>
        <dbReference type="PROSITE" id="PS50888"/>
    </source>
</evidence>
<evidence type="ECO:0000313" key="14">
    <source>
        <dbReference type="EMBL" id="KAJ6639628.1"/>
    </source>
</evidence>
<feature type="region of interest" description="Disordered" evidence="12">
    <location>
        <begin position="1108"/>
        <end position="1132"/>
    </location>
</feature>
<keyword evidence="6" id="KW-0805">Transcription regulation</keyword>
<sequence>MQNFLGEETINRKDWTEWNGKRQIWKKYVPDSTQESFYDIKNEDFASTLNNDVELPDDVLEDIMSELGLTSQVFSNSSAVCSDVSFDPSDSFETSSSDVTDDFMMQPLYSFGQDKPKVTDPVLSSIDYKQPMGVTEMLKHTEQSPASSPSPLVPGDLLMMNPTRITTSAVTNQPLLLQSQNRIINDKSSLKTAITARNTKVKMNHSKKSSIRQQLVTHRQQQNVCQPAQINQQPQQQQQVLTLKSIGDKQVIFQTTPTVMYTTTVSGSAAPIEQQNILVTRIPVVLDTENKVPITRIIPKVKEVKRSAHNAIERRYRTSINDKIIELKNMIVGEAAKLNKSAILKKSVEKIKDLQKENNDLKSENKRLKKELNMLRGGPAPMEIVEQLLNDARDKKRLIENRHPHASLTMSEAAVMTPPRSDDSNSSSSPPYPNCLTPPSPLSGRDETNSSRHNMPASARLAVCVFMFATLSINPFSQLALKDGFLGNTFSASPSRRSILSSDNCNYYLSKAKQIASSSNAKISEGLAWALTSYGYKFLSSHPFLNVQIKASSKNDLFSTTASPSQPLSLVKRDFRNHLLERALQCLIGVGTAKNEVKNDSDDTQNFPTSQISDVLNYTKLLIGCSDDDPQSAWWSNLLSTAAYWLLGDDVQAEKFHQLTQKVPKTFTSQKSLPMALINVFDARKTLLEKMSYGKVYFRDQEIVCNAASEVLKNGLTCNQMKSEQGEINMLAQLLLCDWLLETRTACWEAHNKNLETSPDNDGYRLMNGLFLLAFQQDLNSLRTIMEDIPAAQTRLNLYEAVRRFMAGASPGPTQQLLDRSLRHRYIKSSIICGKDRNQQWEGFERDRASAMYVACKYLPTPLLSSPGERAGMLVEAAKTLEKIGDRKKLNDCYELMKSLGRGTTAANLTNDQRAKYLADQLLTFIYDPENNLTFEIWYKRYQSIFINQLPTGLMRRKSDCSCKSCHNRTTKINKVEIMFGFRETKFSRRRNCFHLKRESTESYTDYAARINKQGEKFDVTHCTADDMKVLLYVKGPEDSLILEKLLSKIDAVHLKREAAVDDAARALISSLTLQDLVNETYRLINLEKDKSDVGEPSTNNSGVFAVRKNHFKNRTPDRKSSNSGTPLTQKKENGHWIIGKKTVIISTKVAIHAISKLMLINLTYTNEIIEAFDLYDISDFEFEPAKIPQVENQEENSQDTILSHESDDSFQDAEDYNEIVEPEPELQRSTRINFGVPPLRFRYD</sequence>
<evidence type="ECO:0000313" key="15">
    <source>
        <dbReference type="Proteomes" id="UP001151699"/>
    </source>
</evidence>
<keyword evidence="11" id="KW-0175">Coiled coil</keyword>
<dbReference type="GO" id="GO:0046983">
    <property type="term" value="F:protein dimerization activity"/>
    <property type="evidence" value="ECO:0007669"/>
    <property type="project" value="InterPro"/>
</dbReference>
<keyword evidence="9" id="KW-0804">Transcription</keyword>
<feature type="coiled-coil region" evidence="11">
    <location>
        <begin position="344"/>
        <end position="402"/>
    </location>
</feature>
<dbReference type="SUPFAM" id="SSF47459">
    <property type="entry name" value="HLH, helix-loop-helix DNA-binding domain"/>
    <property type="match status" value="1"/>
</dbReference>
<protein>
    <submittedName>
        <fullName evidence="14">Sterol regulatory element-binding protein 1</fullName>
    </submittedName>
</protein>
<dbReference type="InterPro" id="IPR011598">
    <property type="entry name" value="bHLH_dom"/>
</dbReference>
<feature type="domain" description="BHLH" evidence="13">
    <location>
        <begin position="304"/>
        <end position="354"/>
    </location>
</feature>
<dbReference type="InterPro" id="IPR036638">
    <property type="entry name" value="HLH_DNA-bd_sf"/>
</dbReference>
<keyword evidence="8" id="KW-0472">Membrane</keyword>
<dbReference type="GO" id="GO:0000981">
    <property type="term" value="F:DNA-binding transcription factor activity, RNA polymerase II-specific"/>
    <property type="evidence" value="ECO:0007669"/>
    <property type="project" value="TreeGrafter"/>
</dbReference>
<dbReference type="OrthoDB" id="2133190at2759"/>
<dbReference type="Gene3D" id="4.10.280.10">
    <property type="entry name" value="Helix-loop-helix DNA-binding domain"/>
    <property type="match status" value="1"/>
</dbReference>
<dbReference type="CDD" id="cd11394">
    <property type="entry name" value="bHLHzip_SREBP"/>
    <property type="match status" value="1"/>
</dbReference>
<evidence type="ECO:0000256" key="12">
    <source>
        <dbReference type="SAM" id="MobiDB-lite"/>
    </source>
</evidence>
<dbReference type="PROSITE" id="PS50888">
    <property type="entry name" value="BHLH"/>
    <property type="match status" value="1"/>
</dbReference>
<dbReference type="Proteomes" id="UP001151699">
    <property type="component" value="Chromosome X"/>
</dbReference>
<dbReference type="GO" id="GO:0005634">
    <property type="term" value="C:nucleus"/>
    <property type="evidence" value="ECO:0007669"/>
    <property type="project" value="UniProtKB-SubCell"/>
</dbReference>
<evidence type="ECO:0000256" key="10">
    <source>
        <dbReference type="ARBA" id="ARBA00023242"/>
    </source>
</evidence>
<evidence type="ECO:0000256" key="7">
    <source>
        <dbReference type="ARBA" id="ARBA00023125"/>
    </source>
</evidence>
<dbReference type="GO" id="GO:0000978">
    <property type="term" value="F:RNA polymerase II cis-regulatory region sequence-specific DNA binding"/>
    <property type="evidence" value="ECO:0007669"/>
    <property type="project" value="TreeGrafter"/>
</dbReference>
<dbReference type="PANTHER" id="PTHR46062:SF1">
    <property type="entry name" value="LP12374P"/>
    <property type="match status" value="1"/>
</dbReference>
<accession>A0A9Q0S152</accession>
<evidence type="ECO:0000256" key="11">
    <source>
        <dbReference type="SAM" id="Coils"/>
    </source>
</evidence>
<feature type="region of interest" description="Disordered" evidence="12">
    <location>
        <begin position="1191"/>
        <end position="1210"/>
    </location>
</feature>
<dbReference type="GO" id="GO:0005789">
    <property type="term" value="C:endoplasmic reticulum membrane"/>
    <property type="evidence" value="ECO:0007669"/>
    <property type="project" value="UniProtKB-SubCell"/>
</dbReference>
<evidence type="ECO:0000256" key="9">
    <source>
        <dbReference type="ARBA" id="ARBA00023163"/>
    </source>
</evidence>
<keyword evidence="3" id="KW-0812">Transmembrane</keyword>
<comment type="subcellular location">
    <subcellularLocation>
        <location evidence="2">Endoplasmic reticulum membrane</location>
        <topology evidence="2">Multi-pass membrane protein</topology>
    </subcellularLocation>
    <subcellularLocation>
        <location evidence="1">Nucleus</location>
    </subcellularLocation>
</comment>
<keyword evidence="10" id="KW-0539">Nucleus</keyword>
<evidence type="ECO:0000256" key="1">
    <source>
        <dbReference type="ARBA" id="ARBA00004123"/>
    </source>
</evidence>